<protein>
    <recommendedName>
        <fullName evidence="2">Piwi domain-containing protein</fullName>
    </recommendedName>
</protein>
<accession>A0A1D1W3S1</accession>
<evidence type="ECO:0000313" key="4">
    <source>
        <dbReference type="Proteomes" id="UP000186922"/>
    </source>
</evidence>
<gene>
    <name evidence="3" type="primary">RvY_17877-1</name>
    <name evidence="3" type="synonym">RvY_17877.1</name>
    <name evidence="3" type="ORF">RvY_17877</name>
</gene>
<comment type="caution">
    <text evidence="3">The sequence shown here is derived from an EMBL/GenBank/DDBJ whole genome shotgun (WGS) entry which is preliminary data.</text>
</comment>
<keyword evidence="4" id="KW-1185">Reference proteome</keyword>
<feature type="region of interest" description="Disordered" evidence="1">
    <location>
        <begin position="38"/>
        <end position="65"/>
    </location>
</feature>
<name>A0A1D1W3S1_RAMVA</name>
<feature type="domain" description="Piwi" evidence="2">
    <location>
        <begin position="1"/>
        <end position="27"/>
    </location>
</feature>
<dbReference type="EMBL" id="BDGG01000016">
    <property type="protein sequence ID" value="GAV08140.1"/>
    <property type="molecule type" value="Genomic_DNA"/>
</dbReference>
<reference evidence="3 4" key="1">
    <citation type="journal article" date="2016" name="Nat. Commun.">
        <title>Extremotolerant tardigrade genome and improved radiotolerance of human cultured cells by tardigrade-unique protein.</title>
        <authorList>
            <person name="Hashimoto T."/>
            <person name="Horikawa D.D."/>
            <person name="Saito Y."/>
            <person name="Kuwahara H."/>
            <person name="Kozuka-Hata H."/>
            <person name="Shin-I T."/>
            <person name="Minakuchi Y."/>
            <person name="Ohishi K."/>
            <person name="Motoyama A."/>
            <person name="Aizu T."/>
            <person name="Enomoto A."/>
            <person name="Kondo K."/>
            <person name="Tanaka S."/>
            <person name="Hara Y."/>
            <person name="Koshikawa S."/>
            <person name="Sagara H."/>
            <person name="Miura T."/>
            <person name="Yokobori S."/>
            <person name="Miyagawa K."/>
            <person name="Suzuki Y."/>
            <person name="Kubo T."/>
            <person name="Oyama M."/>
            <person name="Kohara Y."/>
            <person name="Fujiyama A."/>
            <person name="Arakawa K."/>
            <person name="Katayama T."/>
            <person name="Toyoda A."/>
            <person name="Kunieda T."/>
        </authorList>
    </citation>
    <scope>NUCLEOTIDE SEQUENCE [LARGE SCALE GENOMIC DNA]</scope>
    <source>
        <strain evidence="3 4">YOKOZUNA-1</strain>
    </source>
</reference>
<evidence type="ECO:0000256" key="1">
    <source>
        <dbReference type="SAM" id="MobiDB-lite"/>
    </source>
</evidence>
<evidence type="ECO:0000259" key="2">
    <source>
        <dbReference type="PROSITE" id="PS50822"/>
    </source>
</evidence>
<dbReference type="InterPro" id="IPR036397">
    <property type="entry name" value="RNaseH_sf"/>
</dbReference>
<evidence type="ECO:0000313" key="3">
    <source>
        <dbReference type="EMBL" id="GAV08140.1"/>
    </source>
</evidence>
<dbReference type="PROSITE" id="PS50822">
    <property type="entry name" value="PIWI"/>
    <property type="match status" value="1"/>
</dbReference>
<dbReference type="AlphaFoldDB" id="A0A1D1W3S1"/>
<organism evidence="3 4">
    <name type="scientific">Ramazzottius varieornatus</name>
    <name type="common">Water bear</name>
    <name type="synonym">Tardigrade</name>
    <dbReference type="NCBI Taxonomy" id="947166"/>
    <lineage>
        <taxon>Eukaryota</taxon>
        <taxon>Metazoa</taxon>
        <taxon>Ecdysozoa</taxon>
        <taxon>Tardigrada</taxon>
        <taxon>Eutardigrada</taxon>
        <taxon>Parachela</taxon>
        <taxon>Hypsibioidea</taxon>
        <taxon>Ramazzottiidae</taxon>
        <taxon>Ramazzottius</taxon>
    </lineage>
</organism>
<dbReference type="Proteomes" id="UP000186922">
    <property type="component" value="Unassembled WGS sequence"/>
</dbReference>
<dbReference type="InterPro" id="IPR003165">
    <property type="entry name" value="Piwi"/>
</dbReference>
<sequence length="97" mass="10606">MSLCYTYQRCNMGVSIPAPLYYANLAAARCAVLADSIVRSNPDPPPRGDRGSFRGSRAGGRADVKSAPVMSQRLLGLVEEGIQQHPTLKRLKRLSYI</sequence>
<proteinExistence type="predicted"/>
<dbReference type="GO" id="GO:0003676">
    <property type="term" value="F:nucleic acid binding"/>
    <property type="evidence" value="ECO:0007669"/>
    <property type="project" value="InterPro"/>
</dbReference>
<dbReference type="Gene3D" id="3.30.420.10">
    <property type="entry name" value="Ribonuclease H-like superfamily/Ribonuclease H"/>
    <property type="match status" value="1"/>
</dbReference>